<keyword evidence="2" id="KW-0812">Transmembrane</keyword>
<sequence>MLSTAVLTGFATHMGYGPGWGGGPVWLFFLIPFFGLLLVVTLFAILGRRWRRHGGPGFSGHPGWQAWQAAQAGQADGTRSAEKTLAERFAQGDIDEVEYRARLEVLRANRADPAPGAPLPPQ</sequence>
<feature type="region of interest" description="Disordered" evidence="1">
    <location>
        <begin position="61"/>
        <end position="82"/>
    </location>
</feature>
<comment type="caution">
    <text evidence="3">The sequence shown here is derived from an EMBL/GenBank/DDBJ whole genome shotgun (WGS) entry which is preliminary data.</text>
</comment>
<dbReference type="EMBL" id="JALGAR010000001">
    <property type="protein sequence ID" value="MCI4657054.1"/>
    <property type="molecule type" value="Genomic_DNA"/>
</dbReference>
<evidence type="ECO:0008006" key="5">
    <source>
        <dbReference type="Google" id="ProtNLM"/>
    </source>
</evidence>
<gene>
    <name evidence="3" type="ORF">MQH31_04400</name>
</gene>
<reference evidence="3" key="1">
    <citation type="submission" date="2022-03" db="EMBL/GenBank/DDBJ databases">
        <title>Cryobacterium sp. nov. strain ZS14-85, isolated from Antarctic soil.</title>
        <authorList>
            <person name="Li J."/>
            <person name="Niu G."/>
        </authorList>
    </citation>
    <scope>NUCLEOTIDE SEQUENCE</scope>
    <source>
        <strain evidence="3">ZS14-85</strain>
    </source>
</reference>
<keyword evidence="4" id="KW-1185">Reference proteome</keyword>
<evidence type="ECO:0000313" key="4">
    <source>
        <dbReference type="Proteomes" id="UP001165341"/>
    </source>
</evidence>
<keyword evidence="2" id="KW-1133">Transmembrane helix</keyword>
<evidence type="ECO:0000256" key="1">
    <source>
        <dbReference type="SAM" id="MobiDB-lite"/>
    </source>
</evidence>
<protein>
    <recommendedName>
        <fullName evidence="5">SHOCT domain-containing protein</fullName>
    </recommendedName>
</protein>
<feature type="transmembrane region" description="Helical" evidence="2">
    <location>
        <begin position="25"/>
        <end position="46"/>
    </location>
</feature>
<dbReference type="AlphaFoldDB" id="A0AA41UG96"/>
<dbReference type="Proteomes" id="UP001165341">
    <property type="component" value="Unassembled WGS sequence"/>
</dbReference>
<proteinExistence type="predicted"/>
<keyword evidence="2" id="KW-0472">Membrane</keyword>
<dbReference type="RefSeq" id="WP_241976011.1">
    <property type="nucleotide sequence ID" value="NZ_JALGAR010000001.1"/>
</dbReference>
<organism evidence="3 4">
    <name type="scientific">Cryobacterium zhongshanensis</name>
    <dbReference type="NCBI Taxonomy" id="2928153"/>
    <lineage>
        <taxon>Bacteria</taxon>
        <taxon>Bacillati</taxon>
        <taxon>Actinomycetota</taxon>
        <taxon>Actinomycetes</taxon>
        <taxon>Micrococcales</taxon>
        <taxon>Microbacteriaceae</taxon>
        <taxon>Cryobacterium</taxon>
    </lineage>
</organism>
<evidence type="ECO:0000313" key="3">
    <source>
        <dbReference type="EMBL" id="MCI4657054.1"/>
    </source>
</evidence>
<name>A0AA41UG96_9MICO</name>
<evidence type="ECO:0000256" key="2">
    <source>
        <dbReference type="SAM" id="Phobius"/>
    </source>
</evidence>
<feature type="compositionally biased region" description="Low complexity" evidence="1">
    <location>
        <begin position="63"/>
        <end position="75"/>
    </location>
</feature>
<accession>A0AA41UG96</accession>